<gene>
    <name evidence="1" type="ORF">F3K02_01315</name>
</gene>
<reference evidence="1 2" key="1">
    <citation type="submission" date="2019-09" db="EMBL/GenBank/DDBJ databases">
        <title>Hydrogenophaga aromatica sp. nov., isolated from a para-xylene-degrading enrichment culture.</title>
        <authorList>
            <person name="Tancsics A."/>
            <person name="Banerjee S."/>
        </authorList>
    </citation>
    <scope>NUCLEOTIDE SEQUENCE [LARGE SCALE GENOMIC DNA]</scope>
    <source>
        <strain evidence="1 2">D2P1</strain>
    </source>
</reference>
<comment type="caution">
    <text evidence="1">The sequence shown here is derived from an EMBL/GenBank/DDBJ whole genome shotgun (WGS) entry which is preliminary data.</text>
</comment>
<dbReference type="RefSeq" id="WP_177132474.1">
    <property type="nucleotide sequence ID" value="NZ_VYGV01000001.1"/>
</dbReference>
<name>A0A7Y8GSA4_9BURK</name>
<proteinExistence type="predicted"/>
<dbReference type="Proteomes" id="UP000545507">
    <property type="component" value="Unassembled WGS sequence"/>
</dbReference>
<keyword evidence="2" id="KW-1185">Reference proteome</keyword>
<evidence type="ECO:0000313" key="1">
    <source>
        <dbReference type="EMBL" id="NWF43897.1"/>
    </source>
</evidence>
<sequence length="320" mass="36713">MKIRLLQNRIDPSHENPLIAGFDAFDFSHNPHPEWREFQIFEHIVASGVHRTADVLGAVSSRFHAKGLLDGNDVRQWIEANPGYEVYVTNPLPQMSYCNFSSNDRSPIIHGDPEVLHRFQAVLDKAGVALDFLTSARQHNGNYGLCSYWFGTPMFWERFLSELVEPVIHLSRNELGSELHDFLYRPMQYYGDARHRPGALPFLLERATSLYITSAFPQSSAFYPRTRQQVLDCCLYPFERDLITLFGDQVDAWDAAAHYEPAARAYFDRACRHANHGWLLYGALHRIGFDHGNPRPHLPWFTQGSTHAETAKMCFQDFAA</sequence>
<protein>
    <submittedName>
        <fullName evidence="1">Uncharacterized protein</fullName>
    </submittedName>
</protein>
<accession>A0A7Y8GSA4</accession>
<organism evidence="1 2">
    <name type="scientific">Hydrogenophaga aromaticivorans</name>
    <dbReference type="NCBI Taxonomy" id="2610898"/>
    <lineage>
        <taxon>Bacteria</taxon>
        <taxon>Pseudomonadati</taxon>
        <taxon>Pseudomonadota</taxon>
        <taxon>Betaproteobacteria</taxon>
        <taxon>Burkholderiales</taxon>
        <taxon>Comamonadaceae</taxon>
        <taxon>Hydrogenophaga</taxon>
    </lineage>
</organism>
<dbReference type="AlphaFoldDB" id="A0A7Y8GSA4"/>
<evidence type="ECO:0000313" key="2">
    <source>
        <dbReference type="Proteomes" id="UP000545507"/>
    </source>
</evidence>
<dbReference type="EMBL" id="VYGV01000001">
    <property type="protein sequence ID" value="NWF43897.1"/>
    <property type="molecule type" value="Genomic_DNA"/>
</dbReference>